<keyword evidence="1" id="KW-1133">Transmembrane helix</keyword>
<dbReference type="RefSeq" id="WP_245740710.1">
    <property type="nucleotide sequence ID" value="NZ_FOAA01000008.1"/>
</dbReference>
<keyword evidence="1" id="KW-0812">Transmembrane</keyword>
<keyword evidence="1" id="KW-0472">Membrane</keyword>
<feature type="transmembrane region" description="Helical" evidence="1">
    <location>
        <begin position="128"/>
        <end position="151"/>
    </location>
</feature>
<protein>
    <recommendedName>
        <fullName evidence="4">Fibronectin type-III domain-containing protein</fullName>
    </recommendedName>
</protein>
<name>A0A1H7LRX4_9GAMM</name>
<sequence>MPRSPQHFGPATPVLLAALCGVLTLLLPPLLASAPKPDLESTSDLARAGYYQLRWSLDEGEVDRFRLEEATADDFSDARIFYEGADGATVISGRSNGTFHYRVRARMEDGSQTEWSDAQRVEVKHHSIAQAFGIFTLGGLVFVATAGIIAFGTRANRILPEDS</sequence>
<evidence type="ECO:0008006" key="4">
    <source>
        <dbReference type="Google" id="ProtNLM"/>
    </source>
</evidence>
<keyword evidence="3" id="KW-1185">Reference proteome</keyword>
<evidence type="ECO:0000313" key="3">
    <source>
        <dbReference type="Proteomes" id="UP000199256"/>
    </source>
</evidence>
<proteinExistence type="predicted"/>
<evidence type="ECO:0000256" key="1">
    <source>
        <dbReference type="SAM" id="Phobius"/>
    </source>
</evidence>
<dbReference type="Proteomes" id="UP000199256">
    <property type="component" value="Unassembled WGS sequence"/>
</dbReference>
<dbReference type="Gene3D" id="2.60.40.10">
    <property type="entry name" value="Immunoglobulins"/>
    <property type="match status" value="1"/>
</dbReference>
<evidence type="ECO:0000313" key="2">
    <source>
        <dbReference type="EMBL" id="SEL01703.1"/>
    </source>
</evidence>
<dbReference type="AlphaFoldDB" id="A0A1H7LRX4"/>
<dbReference type="InterPro" id="IPR013783">
    <property type="entry name" value="Ig-like_fold"/>
</dbReference>
<accession>A0A1H7LRX4</accession>
<gene>
    <name evidence="2" type="ORF">SAMN05444515_10827</name>
</gene>
<reference evidence="3" key="1">
    <citation type="submission" date="2016-10" db="EMBL/GenBank/DDBJ databases">
        <authorList>
            <person name="Varghese N."/>
            <person name="Submissions S."/>
        </authorList>
    </citation>
    <scope>NUCLEOTIDE SEQUENCE [LARGE SCALE GENOMIC DNA]</scope>
    <source>
        <strain evidence="3">DSM 241</strain>
    </source>
</reference>
<organism evidence="2 3">
    <name type="scientific">Ectothiorhodospira marina</name>
    <dbReference type="NCBI Taxonomy" id="1396821"/>
    <lineage>
        <taxon>Bacteria</taxon>
        <taxon>Pseudomonadati</taxon>
        <taxon>Pseudomonadota</taxon>
        <taxon>Gammaproteobacteria</taxon>
        <taxon>Chromatiales</taxon>
        <taxon>Ectothiorhodospiraceae</taxon>
        <taxon>Ectothiorhodospira</taxon>
    </lineage>
</organism>
<dbReference type="STRING" id="1396821.SAMN05444515_10827"/>
<dbReference type="EMBL" id="FOAA01000008">
    <property type="protein sequence ID" value="SEL01703.1"/>
    <property type="molecule type" value="Genomic_DNA"/>
</dbReference>